<reference evidence="6 8" key="2">
    <citation type="submission" date="2013-03" db="EMBL/GenBank/DDBJ databases">
        <title>The Genome Sequence of Enterococcus malodoratus ATCC_43197 (PacBio/Illumina hybrid assembly).</title>
        <authorList>
            <consortium name="The Broad Institute Genomics Platform"/>
            <consortium name="The Broad Institute Genome Sequencing Center for Infectious Disease"/>
            <person name="Earl A."/>
            <person name="Russ C."/>
            <person name="Gilmore M."/>
            <person name="Surin D."/>
            <person name="Walker B."/>
            <person name="Young S."/>
            <person name="Zeng Q."/>
            <person name="Gargeya S."/>
            <person name="Fitzgerald M."/>
            <person name="Haas B."/>
            <person name="Abouelleil A."/>
            <person name="Allen A.W."/>
            <person name="Alvarado L."/>
            <person name="Arachchi H.M."/>
            <person name="Berlin A.M."/>
            <person name="Chapman S.B."/>
            <person name="Gainer-Dewar J."/>
            <person name="Goldberg J."/>
            <person name="Griggs A."/>
            <person name="Gujja S."/>
            <person name="Hansen M."/>
            <person name="Howarth C."/>
            <person name="Imamovic A."/>
            <person name="Ireland A."/>
            <person name="Larimer J."/>
            <person name="McCowan C."/>
            <person name="Murphy C."/>
            <person name="Pearson M."/>
            <person name="Poon T.W."/>
            <person name="Priest M."/>
            <person name="Roberts A."/>
            <person name="Saif S."/>
            <person name="Shea T."/>
            <person name="Sisk P."/>
            <person name="Sykes S."/>
            <person name="Wortman J."/>
            <person name="Nusbaum C."/>
            <person name="Birren B."/>
        </authorList>
    </citation>
    <scope>NUCLEOTIDE SEQUENCE [LARGE SCALE GENOMIC DNA]</scope>
    <source>
        <strain evidence="6 8">ATCC 43197</strain>
    </source>
</reference>
<dbReference type="eggNOG" id="COG2723">
    <property type="taxonomic scope" value="Bacteria"/>
</dbReference>
<keyword evidence="2" id="KW-0378">Hydrolase</keyword>
<evidence type="ECO:0000313" key="8">
    <source>
        <dbReference type="Proteomes" id="UP000014148"/>
    </source>
</evidence>
<name>R2QMH6_9ENTE</name>
<dbReference type="Pfam" id="PF00232">
    <property type="entry name" value="Glyco_hydro_1"/>
    <property type="match status" value="1"/>
</dbReference>
<dbReference type="GO" id="GO:0005829">
    <property type="term" value="C:cytosol"/>
    <property type="evidence" value="ECO:0007669"/>
    <property type="project" value="TreeGrafter"/>
</dbReference>
<accession>R2QMH6</accession>
<dbReference type="PANTHER" id="PTHR10353:SF136">
    <property type="entry name" value="ARYL-PHOSPHO-BETA-D-GLUCOSIDASE BGLC"/>
    <property type="match status" value="1"/>
</dbReference>
<evidence type="ECO:0000256" key="4">
    <source>
        <dbReference type="RuleBase" id="RU003690"/>
    </source>
</evidence>
<dbReference type="GO" id="GO:0016052">
    <property type="term" value="P:carbohydrate catabolic process"/>
    <property type="evidence" value="ECO:0007669"/>
    <property type="project" value="TreeGrafter"/>
</dbReference>
<dbReference type="FunFam" id="3.20.20.80:FF:000004">
    <property type="entry name" value="Beta-glucosidase 6-phospho-beta-glucosidase"/>
    <property type="match status" value="1"/>
</dbReference>
<dbReference type="Gene3D" id="3.20.20.80">
    <property type="entry name" value="Glycosidases"/>
    <property type="match status" value="1"/>
</dbReference>
<dbReference type="Proteomes" id="UP000014148">
    <property type="component" value="Unassembled WGS sequence"/>
</dbReference>
<protein>
    <recommendedName>
        <fullName evidence="9">6-phospho-beta-glucosidase</fullName>
    </recommendedName>
</protein>
<dbReference type="Proteomes" id="UP000013783">
    <property type="component" value="Unassembled WGS sequence"/>
</dbReference>
<evidence type="ECO:0000256" key="3">
    <source>
        <dbReference type="ARBA" id="ARBA00023295"/>
    </source>
</evidence>
<evidence type="ECO:0000313" key="5">
    <source>
        <dbReference type="EMBL" id="EOH72830.1"/>
    </source>
</evidence>
<dbReference type="GO" id="GO:0008422">
    <property type="term" value="F:beta-glucosidase activity"/>
    <property type="evidence" value="ECO:0007669"/>
    <property type="project" value="TreeGrafter"/>
</dbReference>
<organism evidence="5 7">
    <name type="scientific">Enterococcus malodoratus ATCC 43197</name>
    <dbReference type="NCBI Taxonomy" id="1158601"/>
    <lineage>
        <taxon>Bacteria</taxon>
        <taxon>Bacillati</taxon>
        <taxon>Bacillota</taxon>
        <taxon>Bacilli</taxon>
        <taxon>Lactobacillales</taxon>
        <taxon>Enterococcaceae</taxon>
        <taxon>Enterococcus</taxon>
    </lineage>
</organism>
<proteinExistence type="inferred from homology"/>
<dbReference type="SUPFAM" id="SSF51445">
    <property type="entry name" value="(Trans)glycosidases"/>
    <property type="match status" value="1"/>
</dbReference>
<dbReference type="OrthoDB" id="9765195at2"/>
<keyword evidence="3" id="KW-0326">Glycosidase</keyword>
<comment type="similarity">
    <text evidence="1 4">Belongs to the glycosyl hydrolase 1 family.</text>
</comment>
<evidence type="ECO:0000256" key="1">
    <source>
        <dbReference type="ARBA" id="ARBA00010838"/>
    </source>
</evidence>
<evidence type="ECO:0000256" key="2">
    <source>
        <dbReference type="ARBA" id="ARBA00022801"/>
    </source>
</evidence>
<evidence type="ECO:0000313" key="6">
    <source>
        <dbReference type="EMBL" id="EOT67378.1"/>
    </source>
</evidence>
<dbReference type="EMBL" id="ASWA01000003">
    <property type="protein sequence ID" value="EOT67378.1"/>
    <property type="molecule type" value="Genomic_DNA"/>
</dbReference>
<dbReference type="PRINTS" id="PR00131">
    <property type="entry name" value="GLHYDRLASE1"/>
</dbReference>
<evidence type="ECO:0008006" key="9">
    <source>
        <dbReference type="Google" id="ProtNLM"/>
    </source>
</evidence>
<dbReference type="InterPro" id="IPR017853">
    <property type="entry name" value="GH"/>
</dbReference>
<dbReference type="EMBL" id="AJAK01000028">
    <property type="protein sequence ID" value="EOH72830.1"/>
    <property type="molecule type" value="Genomic_DNA"/>
</dbReference>
<dbReference type="InterPro" id="IPR001360">
    <property type="entry name" value="Glyco_hydro_1"/>
</dbReference>
<dbReference type="RefSeq" id="WP_010742491.1">
    <property type="nucleotide sequence ID" value="NZ_KB946251.1"/>
</dbReference>
<comment type="caution">
    <text evidence="5">The sequence shown here is derived from an EMBL/GenBank/DDBJ whole genome shotgun (WGS) entry which is preliminary data.</text>
</comment>
<sequence>MSVLNRLNEDFPDNFLWGASTSAFQVEGASAEDGKGLSVADIRSMDSEFLDTSVSVDHYHHVEEDVALMKELGLKSYRFSISWTRIFPNGNDQQPNAKGLAFYHRLITLLKKSGIEPIVTIFHFDLPQALVEQYNGWADRRCVDDYVRYAKFLFDEFGNVVNYWLTINEHSLLVNVPSMIGLKDDDPKKLRELAEHANYHMFLAQAKVFNLCHELLPAAMIGPAVSYMTNLSYDHKSSDALLGKSLEDMVSFITMDVAVRGEFPTYYTRKLVEDGISLPIQPEDEKDFETGRADFLGLNWYCTSIFRHNKQASSKMLAGVVDQIERYEDPALQHTEWGFSFDPLGMRYALQRVHDRFPHLPLMITECGWSEKEQLEDGRIHDSTRVRFLNDHIYQIREAIRDGVNVISFNPWSFIDLLSVNDGIDKRYGLVYVDRDNFSEKELKRYKKDSFYFYQSVIQHNGRNIEKERTGN</sequence>
<dbReference type="STRING" id="71451.RV07_GL002703"/>
<dbReference type="AlphaFoldDB" id="R2QMH6"/>
<dbReference type="PROSITE" id="PS00653">
    <property type="entry name" value="GLYCOSYL_HYDROL_F1_2"/>
    <property type="match status" value="1"/>
</dbReference>
<keyword evidence="8" id="KW-1185">Reference proteome</keyword>
<dbReference type="InterPro" id="IPR033132">
    <property type="entry name" value="GH_1_N_CS"/>
</dbReference>
<gene>
    <name evidence="6" type="ORF">I585_02899</name>
    <name evidence="5" type="ORF">UAI_03714</name>
</gene>
<dbReference type="PANTHER" id="PTHR10353">
    <property type="entry name" value="GLYCOSYL HYDROLASE"/>
    <property type="match status" value="1"/>
</dbReference>
<evidence type="ECO:0000313" key="7">
    <source>
        <dbReference type="Proteomes" id="UP000013783"/>
    </source>
</evidence>
<dbReference type="PATRIC" id="fig|1158601.3.peg.3685"/>
<reference evidence="5 7" key="1">
    <citation type="submission" date="2013-02" db="EMBL/GenBank/DDBJ databases">
        <title>The Genome Sequence of Enterococcus malodoratus ATCC_43197.</title>
        <authorList>
            <consortium name="The Broad Institute Genome Sequencing Platform"/>
            <consortium name="The Broad Institute Genome Sequencing Center for Infectious Disease"/>
            <person name="Earl A.M."/>
            <person name="Gilmore M.S."/>
            <person name="Lebreton F."/>
            <person name="Walker B."/>
            <person name="Young S.K."/>
            <person name="Zeng Q."/>
            <person name="Gargeya S."/>
            <person name="Fitzgerald M."/>
            <person name="Haas B."/>
            <person name="Abouelleil A."/>
            <person name="Alvarado L."/>
            <person name="Arachchi H.M."/>
            <person name="Berlin A.M."/>
            <person name="Chapman S.B."/>
            <person name="Dewar J."/>
            <person name="Goldberg J."/>
            <person name="Griggs A."/>
            <person name="Gujja S."/>
            <person name="Hansen M."/>
            <person name="Howarth C."/>
            <person name="Imamovic A."/>
            <person name="Larimer J."/>
            <person name="McCowan C."/>
            <person name="Murphy C."/>
            <person name="Neiman D."/>
            <person name="Pearson M."/>
            <person name="Priest M."/>
            <person name="Roberts A."/>
            <person name="Saif S."/>
            <person name="Shea T."/>
            <person name="Sisk P."/>
            <person name="Sykes S."/>
            <person name="Wortman J."/>
            <person name="Nusbaum C."/>
            <person name="Birren B."/>
        </authorList>
    </citation>
    <scope>NUCLEOTIDE SEQUENCE [LARGE SCALE GENOMIC DNA]</scope>
    <source>
        <strain evidence="5 7">ATCC 43197</strain>
    </source>
</reference>